<dbReference type="EMBL" id="JAALLS010000002">
    <property type="protein sequence ID" value="NGP87219.1"/>
    <property type="molecule type" value="Genomic_DNA"/>
</dbReference>
<keyword evidence="4" id="KW-0804">Transcription</keyword>
<feature type="domain" description="RNA polymerase sigma-70 ECF-like HTH" evidence="5">
    <location>
        <begin position="7"/>
        <end position="187"/>
    </location>
</feature>
<dbReference type="RefSeq" id="WP_165265763.1">
    <property type="nucleotide sequence ID" value="NZ_JAALLS010000002.1"/>
</dbReference>
<evidence type="ECO:0000313" key="7">
    <source>
        <dbReference type="Proteomes" id="UP000479132"/>
    </source>
</evidence>
<proteinExistence type="inferred from homology"/>
<organism evidence="6 7">
    <name type="scientific">Fodinibius halophilus</name>
    <dbReference type="NCBI Taxonomy" id="1736908"/>
    <lineage>
        <taxon>Bacteria</taxon>
        <taxon>Pseudomonadati</taxon>
        <taxon>Balneolota</taxon>
        <taxon>Balneolia</taxon>
        <taxon>Balneolales</taxon>
        <taxon>Balneolaceae</taxon>
        <taxon>Fodinibius</taxon>
    </lineage>
</organism>
<dbReference type="GO" id="GO:0006352">
    <property type="term" value="P:DNA-templated transcription initiation"/>
    <property type="evidence" value="ECO:0007669"/>
    <property type="project" value="InterPro"/>
</dbReference>
<reference evidence="6 7" key="1">
    <citation type="submission" date="2020-02" db="EMBL/GenBank/DDBJ databases">
        <title>Aliifodinibius halophilus 2W32, complete genome.</title>
        <authorList>
            <person name="Li Y."/>
            <person name="Wu S."/>
        </authorList>
    </citation>
    <scope>NUCLEOTIDE SEQUENCE [LARGE SCALE GENOMIC DNA]</scope>
    <source>
        <strain evidence="6 7">2W32</strain>
    </source>
</reference>
<dbReference type="AlphaFoldDB" id="A0A6M1SZZ4"/>
<dbReference type="Pfam" id="PF07638">
    <property type="entry name" value="Sigma70_ECF"/>
    <property type="match status" value="1"/>
</dbReference>
<dbReference type="InterPro" id="IPR013325">
    <property type="entry name" value="RNA_pol_sigma_r2"/>
</dbReference>
<evidence type="ECO:0000256" key="3">
    <source>
        <dbReference type="ARBA" id="ARBA00023082"/>
    </source>
</evidence>
<comment type="caution">
    <text evidence="6">The sequence shown here is derived from an EMBL/GenBank/DDBJ whole genome shotgun (WGS) entry which is preliminary data.</text>
</comment>
<dbReference type="Proteomes" id="UP000479132">
    <property type="component" value="Unassembled WGS sequence"/>
</dbReference>
<comment type="similarity">
    <text evidence="1">Belongs to the sigma-70 factor family. ECF subfamily.</text>
</comment>
<evidence type="ECO:0000259" key="5">
    <source>
        <dbReference type="Pfam" id="PF07638"/>
    </source>
</evidence>
<dbReference type="PANTHER" id="PTHR43133">
    <property type="entry name" value="RNA POLYMERASE ECF-TYPE SIGMA FACTO"/>
    <property type="match status" value="1"/>
</dbReference>
<dbReference type="SUPFAM" id="SSF88946">
    <property type="entry name" value="Sigma2 domain of RNA polymerase sigma factors"/>
    <property type="match status" value="1"/>
</dbReference>
<dbReference type="InterPro" id="IPR053812">
    <property type="entry name" value="HTH_Sigma70_ECF-like"/>
</dbReference>
<dbReference type="SUPFAM" id="SSF88659">
    <property type="entry name" value="Sigma3 and sigma4 domains of RNA polymerase sigma factors"/>
    <property type="match status" value="1"/>
</dbReference>
<evidence type="ECO:0000313" key="6">
    <source>
        <dbReference type="EMBL" id="NGP87219.1"/>
    </source>
</evidence>
<evidence type="ECO:0000256" key="1">
    <source>
        <dbReference type="ARBA" id="ARBA00010641"/>
    </source>
</evidence>
<dbReference type="NCBIfam" id="TIGR02999">
    <property type="entry name" value="Sig-70_X6"/>
    <property type="match status" value="1"/>
</dbReference>
<protein>
    <submittedName>
        <fullName evidence="6">Sigma-70 family RNA polymerase sigma factor</fullName>
    </submittedName>
</protein>
<dbReference type="NCBIfam" id="TIGR02937">
    <property type="entry name" value="sigma70-ECF"/>
    <property type="match status" value="1"/>
</dbReference>
<dbReference type="InterPro" id="IPR013324">
    <property type="entry name" value="RNA_pol_sigma_r3/r4-like"/>
</dbReference>
<dbReference type="GO" id="GO:0016987">
    <property type="term" value="F:sigma factor activity"/>
    <property type="evidence" value="ECO:0007669"/>
    <property type="project" value="UniProtKB-KW"/>
</dbReference>
<dbReference type="Gene3D" id="1.10.10.10">
    <property type="entry name" value="Winged helix-like DNA-binding domain superfamily/Winged helix DNA-binding domain"/>
    <property type="match status" value="1"/>
</dbReference>
<keyword evidence="3" id="KW-0731">Sigma factor</keyword>
<dbReference type="InterPro" id="IPR039425">
    <property type="entry name" value="RNA_pol_sigma-70-like"/>
</dbReference>
<evidence type="ECO:0000256" key="4">
    <source>
        <dbReference type="ARBA" id="ARBA00023163"/>
    </source>
</evidence>
<dbReference type="PANTHER" id="PTHR43133:SF39">
    <property type="entry name" value="SIMILAR TO RNA POLYMERASE SIGMA-E FACTOR"/>
    <property type="match status" value="1"/>
</dbReference>
<evidence type="ECO:0000256" key="2">
    <source>
        <dbReference type="ARBA" id="ARBA00023015"/>
    </source>
</evidence>
<name>A0A6M1SZZ4_9BACT</name>
<dbReference type="InterPro" id="IPR014284">
    <property type="entry name" value="RNA_pol_sigma-70_dom"/>
</dbReference>
<gene>
    <name evidence="6" type="ORF">G3569_02535</name>
</gene>
<keyword evidence="7" id="KW-1185">Reference proteome</keyword>
<dbReference type="Gene3D" id="1.10.1740.10">
    <property type="match status" value="1"/>
</dbReference>
<dbReference type="InterPro" id="IPR036388">
    <property type="entry name" value="WH-like_DNA-bd_sf"/>
</dbReference>
<dbReference type="InterPro" id="IPR011517">
    <property type="entry name" value="RNA_pol_sigma70_ECF-like"/>
</dbReference>
<accession>A0A6M1SZZ4</accession>
<sequence>MSSDSKSNITQLLVQASSGDQQAYDKLFPMVYNRLREIAHRQLGKEHTEHTLQKTELVHEAYLKLTDINKLDWQNRAHFFAIATKAMRQILIDYARKKTAQKRGGQQQRISFEEGKIDLDRHAQDLIALNDLIDKMAEFDERKSRVAEMRFFTGMTNREIAEILDVSTRTIDRDWLKARSWLHKELKNV</sequence>
<keyword evidence="2" id="KW-0805">Transcription regulation</keyword>